<dbReference type="GO" id="GO:0005793">
    <property type="term" value="C:endoplasmic reticulum-Golgi intermediate compartment"/>
    <property type="evidence" value="ECO:0007669"/>
    <property type="project" value="TreeGrafter"/>
</dbReference>
<evidence type="ECO:0000313" key="9">
    <source>
        <dbReference type="Proteomes" id="UP000307173"/>
    </source>
</evidence>
<dbReference type="AlphaFoldDB" id="A0A4T0WZH2"/>
<feature type="domain" description="L-type lectin-like" evidence="7">
    <location>
        <begin position="86"/>
        <end position="329"/>
    </location>
</feature>
<dbReference type="STRING" id="52247.A0A4T0WZH2"/>
<comment type="caution">
    <text evidence="8">The sequence shown here is derived from an EMBL/GenBank/DDBJ whole genome shotgun (WGS) entry which is preliminary data.</text>
</comment>
<evidence type="ECO:0000259" key="7">
    <source>
        <dbReference type="PROSITE" id="PS51328"/>
    </source>
</evidence>
<comment type="subcellular location">
    <subcellularLocation>
        <location evidence="1">Membrane</location>
        <topology evidence="1">Single-pass type I membrane protein</topology>
    </subcellularLocation>
</comment>
<reference evidence="8 9" key="1">
    <citation type="journal article" date="2019" name="Front. Genet.">
        <title>Whole-Genome Sequencing of the Opportunistic Yeast Pathogen Candida inconspicua Uncovers Its Hybrid Origin.</title>
        <authorList>
            <person name="Mixao V."/>
            <person name="Hansen A.P."/>
            <person name="Saus E."/>
            <person name="Boekhout T."/>
            <person name="Lass-Florl C."/>
            <person name="Gabaldon T."/>
        </authorList>
    </citation>
    <scope>NUCLEOTIDE SEQUENCE [LARGE SCALE GENOMIC DNA]</scope>
    <source>
        <strain evidence="8 9">CBS 180</strain>
    </source>
</reference>
<proteinExistence type="predicted"/>
<protein>
    <recommendedName>
        <fullName evidence="7">L-type lectin-like domain-containing protein</fullName>
    </recommendedName>
</protein>
<dbReference type="GO" id="GO:0000139">
    <property type="term" value="C:Golgi membrane"/>
    <property type="evidence" value="ECO:0007669"/>
    <property type="project" value="TreeGrafter"/>
</dbReference>
<feature type="transmembrane region" description="Helical" evidence="6">
    <location>
        <begin position="413"/>
        <end position="432"/>
    </location>
</feature>
<sequence length="445" mass="50607">MDIGGGPYGKPTFLQKVKRIYNRLTTKGKIVFAVIGLLFFYLFFPSWSSSETASDGFTQGHSKNTADFDNSQFNTVSDLLNLSPGISPVQLQYLSIPPFLTAKNEIENFINGGSMLLSRSADYVRLVRDIPKQTGFLFSRATISPDDLSAIEATVEFKIHGAQEKQGIIGDGMAIWFTTEQLSQGDVFGVRSDYNGLGLFVDTYKNYNHKKNRHAFPYLSLQRNRGIDHFYAKEKDGIDTQLGGCALHRIYNNNDKHTKLRFTYLREAGVVEIDLDSNGDGSWRTCFRKENLGVDDLFPVGRPLYFGVSAETGELHHNVDIYALDVKTFRNRDGGFITSLESLGEGITLNERTSETNDDKFESAATRRRRRSLERLKRQEKKLKEQDKQKYGSEHGFVGWFFGLIWKFFKACFYLVLLLLGLYACVIAYRVFKEKQRKKYSGGLL</sequence>
<organism evidence="8 9">
    <name type="scientific">Pichia inconspicua</name>
    <dbReference type="NCBI Taxonomy" id="52247"/>
    <lineage>
        <taxon>Eukaryota</taxon>
        <taxon>Fungi</taxon>
        <taxon>Dikarya</taxon>
        <taxon>Ascomycota</taxon>
        <taxon>Saccharomycotina</taxon>
        <taxon>Pichiomycetes</taxon>
        <taxon>Pichiales</taxon>
        <taxon>Pichiaceae</taxon>
        <taxon>Pichia</taxon>
    </lineage>
</organism>
<dbReference type="PROSITE" id="PS51328">
    <property type="entry name" value="L_LECTIN_LIKE"/>
    <property type="match status" value="1"/>
</dbReference>
<dbReference type="GO" id="GO:0005789">
    <property type="term" value="C:endoplasmic reticulum membrane"/>
    <property type="evidence" value="ECO:0007669"/>
    <property type="project" value="TreeGrafter"/>
</dbReference>
<dbReference type="GO" id="GO:0006888">
    <property type="term" value="P:endoplasmic reticulum to Golgi vesicle-mediated transport"/>
    <property type="evidence" value="ECO:0007669"/>
    <property type="project" value="TreeGrafter"/>
</dbReference>
<keyword evidence="3" id="KW-0732">Signal</keyword>
<evidence type="ECO:0000256" key="1">
    <source>
        <dbReference type="ARBA" id="ARBA00004479"/>
    </source>
</evidence>
<accession>A0A4T0WZH2</accession>
<keyword evidence="4 6" id="KW-1133">Transmembrane helix</keyword>
<dbReference type="Gene3D" id="2.60.120.200">
    <property type="match status" value="1"/>
</dbReference>
<dbReference type="InterPro" id="IPR005052">
    <property type="entry name" value="Lectin_leg"/>
</dbReference>
<dbReference type="EMBL" id="SELW01000512">
    <property type="protein sequence ID" value="TID23925.1"/>
    <property type="molecule type" value="Genomic_DNA"/>
</dbReference>
<evidence type="ECO:0000256" key="4">
    <source>
        <dbReference type="ARBA" id="ARBA00022989"/>
    </source>
</evidence>
<keyword evidence="2 6" id="KW-0812">Transmembrane</keyword>
<keyword evidence="5 6" id="KW-0472">Membrane</keyword>
<keyword evidence="9" id="KW-1185">Reference proteome</keyword>
<dbReference type="PANTHER" id="PTHR12223:SF45">
    <property type="entry name" value="RE50040P"/>
    <property type="match status" value="1"/>
</dbReference>
<dbReference type="GO" id="GO:0030134">
    <property type="term" value="C:COPII-coated ER to Golgi transport vesicle"/>
    <property type="evidence" value="ECO:0007669"/>
    <property type="project" value="TreeGrafter"/>
</dbReference>
<dbReference type="InterPro" id="IPR013320">
    <property type="entry name" value="ConA-like_dom_sf"/>
</dbReference>
<name>A0A4T0WZH2_9ASCO</name>
<gene>
    <name evidence="8" type="ORF">CANINC_003086</name>
</gene>
<evidence type="ECO:0000256" key="3">
    <source>
        <dbReference type="ARBA" id="ARBA00022729"/>
    </source>
</evidence>
<dbReference type="CDD" id="cd07308">
    <property type="entry name" value="lectin_leg-like"/>
    <property type="match status" value="1"/>
</dbReference>
<dbReference type="PANTHER" id="PTHR12223">
    <property type="entry name" value="VESICULAR MANNOSE-BINDING LECTIN"/>
    <property type="match status" value="1"/>
</dbReference>
<evidence type="ECO:0000256" key="5">
    <source>
        <dbReference type="ARBA" id="ARBA00023136"/>
    </source>
</evidence>
<dbReference type="Proteomes" id="UP000307173">
    <property type="component" value="Unassembled WGS sequence"/>
</dbReference>
<dbReference type="OrthoDB" id="270293at2759"/>
<feature type="transmembrane region" description="Helical" evidence="6">
    <location>
        <begin position="28"/>
        <end position="47"/>
    </location>
</feature>
<evidence type="ECO:0000256" key="2">
    <source>
        <dbReference type="ARBA" id="ARBA00022692"/>
    </source>
</evidence>
<dbReference type="SUPFAM" id="SSF49899">
    <property type="entry name" value="Concanavalin A-like lectins/glucanases"/>
    <property type="match status" value="1"/>
</dbReference>
<dbReference type="InterPro" id="IPR051136">
    <property type="entry name" value="Intracellular_Lectin-GPT"/>
</dbReference>
<dbReference type="Pfam" id="PF03388">
    <property type="entry name" value="Lectin_leg-like"/>
    <property type="match status" value="1"/>
</dbReference>
<evidence type="ECO:0000313" key="8">
    <source>
        <dbReference type="EMBL" id="TID23925.1"/>
    </source>
</evidence>
<evidence type="ECO:0000256" key="6">
    <source>
        <dbReference type="SAM" id="Phobius"/>
    </source>
</evidence>
<dbReference type="GO" id="GO:0005537">
    <property type="term" value="F:D-mannose binding"/>
    <property type="evidence" value="ECO:0007669"/>
    <property type="project" value="TreeGrafter"/>
</dbReference>